<keyword evidence="3" id="KW-1185">Reference proteome</keyword>
<feature type="chain" id="PRO_5046190576" evidence="1">
    <location>
        <begin position="18"/>
        <end position="239"/>
    </location>
</feature>
<evidence type="ECO:0000256" key="1">
    <source>
        <dbReference type="SAM" id="SignalP"/>
    </source>
</evidence>
<evidence type="ECO:0000313" key="3">
    <source>
        <dbReference type="Proteomes" id="UP001201273"/>
    </source>
</evidence>
<dbReference type="InterPro" id="IPR052022">
    <property type="entry name" value="26kDa_periplasmic_antigen"/>
</dbReference>
<accession>A0ABS8WBY9</accession>
<dbReference type="PANTHER" id="PTHR34387:SF1">
    <property type="entry name" value="PERIPLASMIC IMMUNOGENIC PROTEIN"/>
    <property type="match status" value="1"/>
</dbReference>
<sequence>MRAIIISLCLFSSSLFAEQLPDGPHVITTGFAEVKANPDMAVIEVSAEVTHSDGLQAKQALDKRVEQFIRAAAKELGLTEKQIVAQTLYTHPEYEYPEQGKGKPVLVGYKASRNLSVSLTDLDKLSQLLDLILSQELQQVNNIRFVMQDNTALATQARQLAIENAKEKAAMLAKSFDATLGPIYQINYQQRNNVPVIRAKSAMLMDSAPTGGYLHDELTVSDEIQVVFTLNVKSANCDL</sequence>
<dbReference type="InterPro" id="IPR007497">
    <property type="entry name" value="SIMPL/DUF541"/>
</dbReference>
<dbReference type="Gene3D" id="3.30.110.170">
    <property type="entry name" value="Protein of unknown function (DUF541), domain 1"/>
    <property type="match status" value="1"/>
</dbReference>
<dbReference type="Pfam" id="PF04402">
    <property type="entry name" value="SIMPL"/>
    <property type="match status" value="1"/>
</dbReference>
<dbReference type="EMBL" id="JAIMJA010000020">
    <property type="protein sequence ID" value="MCE2596536.1"/>
    <property type="molecule type" value="Genomic_DNA"/>
</dbReference>
<keyword evidence="1" id="KW-0732">Signal</keyword>
<evidence type="ECO:0000313" key="2">
    <source>
        <dbReference type="EMBL" id="MCE2596536.1"/>
    </source>
</evidence>
<name>A0ABS8WBY9_9GAMM</name>
<dbReference type="PANTHER" id="PTHR34387">
    <property type="entry name" value="SLR1258 PROTEIN"/>
    <property type="match status" value="1"/>
</dbReference>
<feature type="signal peptide" evidence="1">
    <location>
        <begin position="1"/>
        <end position="17"/>
    </location>
</feature>
<reference evidence="2 3" key="1">
    <citation type="journal article" date="2022" name="Environ. Microbiol. Rep.">
        <title>Eco-phylogenetic analyses reveal divergent evolution of vitamin B12 metabolism in the marine bacterial family 'Psychromonadaceae'.</title>
        <authorList>
            <person name="Jin X."/>
            <person name="Yang Y."/>
            <person name="Cao H."/>
            <person name="Gao B."/>
            <person name="Zhao Z."/>
        </authorList>
    </citation>
    <scope>NUCLEOTIDE SEQUENCE [LARGE SCALE GENOMIC DNA]</scope>
    <source>
        <strain evidence="2 3">MKS20</strain>
    </source>
</reference>
<dbReference type="Proteomes" id="UP001201273">
    <property type="component" value="Unassembled WGS sequence"/>
</dbReference>
<dbReference type="RefSeq" id="WP_233054171.1">
    <property type="nucleotide sequence ID" value="NZ_JAIMJA010000020.1"/>
</dbReference>
<gene>
    <name evidence="2" type="ORF">K6Y31_17205</name>
</gene>
<protein>
    <submittedName>
        <fullName evidence="2">SIMPL domain-containing protein</fullName>
    </submittedName>
</protein>
<organism evidence="2 3">
    <name type="scientific">Motilimonas cestriensis</name>
    <dbReference type="NCBI Taxonomy" id="2742685"/>
    <lineage>
        <taxon>Bacteria</taxon>
        <taxon>Pseudomonadati</taxon>
        <taxon>Pseudomonadota</taxon>
        <taxon>Gammaproteobacteria</taxon>
        <taxon>Alteromonadales</taxon>
        <taxon>Alteromonadales genera incertae sedis</taxon>
        <taxon>Motilimonas</taxon>
    </lineage>
</organism>
<dbReference type="Gene3D" id="3.30.70.2970">
    <property type="entry name" value="Protein of unknown function (DUF541), domain 2"/>
    <property type="match status" value="1"/>
</dbReference>
<proteinExistence type="predicted"/>
<comment type="caution">
    <text evidence="2">The sequence shown here is derived from an EMBL/GenBank/DDBJ whole genome shotgun (WGS) entry which is preliminary data.</text>
</comment>